<feature type="transmembrane region" description="Helical" evidence="1">
    <location>
        <begin position="54"/>
        <end position="77"/>
    </location>
</feature>
<dbReference type="InterPro" id="IPR035965">
    <property type="entry name" value="PAS-like_dom_sf"/>
</dbReference>
<gene>
    <name evidence="4" type="ORF">SAMN05216565_107186</name>
</gene>
<dbReference type="Pfam" id="PF00990">
    <property type="entry name" value="GGDEF"/>
    <property type="match status" value="1"/>
</dbReference>
<keyword evidence="1" id="KW-1133">Transmembrane helix</keyword>
<evidence type="ECO:0000259" key="2">
    <source>
        <dbReference type="PROSITE" id="PS50112"/>
    </source>
</evidence>
<dbReference type="AlphaFoldDB" id="A0A1H0VSA0"/>
<dbReference type="Gene3D" id="3.30.70.270">
    <property type="match status" value="1"/>
</dbReference>
<dbReference type="CDD" id="cd01949">
    <property type="entry name" value="GGDEF"/>
    <property type="match status" value="1"/>
</dbReference>
<dbReference type="CDD" id="cd00130">
    <property type="entry name" value="PAS"/>
    <property type="match status" value="1"/>
</dbReference>
<dbReference type="PROSITE" id="PS50887">
    <property type="entry name" value="GGDEF"/>
    <property type="match status" value="1"/>
</dbReference>
<feature type="domain" description="PAS" evidence="2">
    <location>
        <begin position="244"/>
        <end position="314"/>
    </location>
</feature>
<dbReference type="EMBL" id="FNJU01000007">
    <property type="protein sequence ID" value="SDP81244.1"/>
    <property type="molecule type" value="Genomic_DNA"/>
</dbReference>
<feature type="transmembrane region" description="Helical" evidence="1">
    <location>
        <begin position="20"/>
        <end position="42"/>
    </location>
</feature>
<feature type="transmembrane region" description="Helical" evidence="1">
    <location>
        <begin position="115"/>
        <end position="136"/>
    </location>
</feature>
<keyword evidence="1" id="KW-0472">Membrane</keyword>
<dbReference type="Pfam" id="PF13426">
    <property type="entry name" value="PAS_9"/>
    <property type="match status" value="1"/>
</dbReference>
<dbReference type="NCBIfam" id="TIGR00254">
    <property type="entry name" value="GGDEF"/>
    <property type="match status" value="1"/>
</dbReference>
<dbReference type="SMART" id="SM00091">
    <property type="entry name" value="PAS"/>
    <property type="match status" value="1"/>
</dbReference>
<name>A0A1H0VSA0_9BACI</name>
<feature type="transmembrane region" description="Helical" evidence="1">
    <location>
        <begin position="187"/>
        <end position="208"/>
    </location>
</feature>
<feature type="transmembrane region" description="Helical" evidence="1">
    <location>
        <begin position="156"/>
        <end position="175"/>
    </location>
</feature>
<dbReference type="PANTHER" id="PTHR44757:SF2">
    <property type="entry name" value="BIOFILM ARCHITECTURE MAINTENANCE PROTEIN MBAA"/>
    <property type="match status" value="1"/>
</dbReference>
<organism evidence="4 5">
    <name type="scientific">Litchfieldia salsa</name>
    <dbReference type="NCBI Taxonomy" id="930152"/>
    <lineage>
        <taxon>Bacteria</taxon>
        <taxon>Bacillati</taxon>
        <taxon>Bacillota</taxon>
        <taxon>Bacilli</taxon>
        <taxon>Bacillales</taxon>
        <taxon>Bacillaceae</taxon>
        <taxon>Litchfieldia</taxon>
    </lineage>
</organism>
<dbReference type="InterPro" id="IPR029787">
    <property type="entry name" value="Nucleotide_cyclase"/>
</dbReference>
<feature type="transmembrane region" description="Helical" evidence="1">
    <location>
        <begin position="214"/>
        <end position="233"/>
    </location>
</feature>
<keyword evidence="1" id="KW-0812">Transmembrane</keyword>
<dbReference type="STRING" id="930152.SAMN05216565_107186"/>
<dbReference type="Proteomes" id="UP000199159">
    <property type="component" value="Unassembled WGS sequence"/>
</dbReference>
<evidence type="ECO:0000259" key="3">
    <source>
        <dbReference type="PROSITE" id="PS50887"/>
    </source>
</evidence>
<reference evidence="5" key="1">
    <citation type="submission" date="2016-10" db="EMBL/GenBank/DDBJ databases">
        <authorList>
            <person name="Varghese N."/>
            <person name="Submissions S."/>
        </authorList>
    </citation>
    <scope>NUCLEOTIDE SEQUENCE [LARGE SCALE GENOMIC DNA]</scope>
    <source>
        <strain evidence="5">IBRC-M10078</strain>
    </source>
</reference>
<feature type="domain" description="GGDEF" evidence="3">
    <location>
        <begin position="396"/>
        <end position="522"/>
    </location>
</feature>
<feature type="transmembrane region" description="Helical" evidence="1">
    <location>
        <begin position="83"/>
        <end position="103"/>
    </location>
</feature>
<accession>A0A1H0VSA0</accession>
<dbReference type="InterPro" id="IPR052155">
    <property type="entry name" value="Biofilm_reg_signaling"/>
</dbReference>
<dbReference type="SUPFAM" id="SSF55785">
    <property type="entry name" value="PYP-like sensor domain (PAS domain)"/>
    <property type="match status" value="1"/>
</dbReference>
<dbReference type="InterPro" id="IPR043128">
    <property type="entry name" value="Rev_trsase/Diguanyl_cyclase"/>
</dbReference>
<evidence type="ECO:0000313" key="5">
    <source>
        <dbReference type="Proteomes" id="UP000199159"/>
    </source>
</evidence>
<proteinExistence type="predicted"/>
<dbReference type="SUPFAM" id="SSF55073">
    <property type="entry name" value="Nucleotide cyclase"/>
    <property type="match status" value="1"/>
</dbReference>
<dbReference type="OrthoDB" id="9759607at2"/>
<protein>
    <submittedName>
        <fullName evidence="4">PAS domain S-box-containing protein/diguanylate cyclase (GGDEF) domain-containing protein</fullName>
    </submittedName>
</protein>
<dbReference type="PROSITE" id="PS50112">
    <property type="entry name" value="PAS"/>
    <property type="match status" value="1"/>
</dbReference>
<dbReference type="Gene3D" id="3.30.450.20">
    <property type="entry name" value="PAS domain"/>
    <property type="match status" value="1"/>
</dbReference>
<evidence type="ECO:0000256" key="1">
    <source>
        <dbReference type="SAM" id="Phobius"/>
    </source>
</evidence>
<dbReference type="NCBIfam" id="TIGR00229">
    <property type="entry name" value="sensory_box"/>
    <property type="match status" value="1"/>
</dbReference>
<keyword evidence="5" id="KW-1185">Reference proteome</keyword>
<sequence length="522" mass="60475">MRLKNSRLTKSMVGDFLKLLFYFLLYMVPACLFIYMAGMVYSNNRHSAKHITCSLLYVFTSMWFLGVFTTLVIYPTAFNAITIYWVNGSISIASLLSLHLWLMNASMYNKKNGKYLKLLFLPGILMIMTFPIDSWMLKGNGGNSLDSMFTPGPGIYLLWMVDFLNLIIILILTVIEMKKGNNAARIWFKGIILYFVWTVFMLSAAILFQNTSFYFFFYFIPHGSLFWLFAIFISMSRFDYLSSYEKRYQILFERSPLGILIMDEETNVLEASPKILKYLGVTRKELLQSPLVSFLSGIDKVEYIEEHHKLFENRIKLENYEMTFMNKLEEQVTLLVDSDFIMVEGKTLQFVMVKDITEAKAIEERMKFLAYHDILTGLANRAAFEKQITSLINEKEMFNLLLLDLNKLKRINDTFGHQAGDQAIQHIADILRKVTKGKHHTARLGGDEFVMLLNVENTENTIEAIRQQLDIPLKVSQNNQIRVSASIGVSSYPLDGETIDQLYSIADKRMYVEKHDVRTVEY</sequence>
<dbReference type="InterPro" id="IPR000014">
    <property type="entry name" value="PAS"/>
</dbReference>
<dbReference type="PANTHER" id="PTHR44757">
    <property type="entry name" value="DIGUANYLATE CYCLASE DGCP"/>
    <property type="match status" value="1"/>
</dbReference>
<evidence type="ECO:0000313" key="4">
    <source>
        <dbReference type="EMBL" id="SDP81244.1"/>
    </source>
</evidence>
<dbReference type="SMART" id="SM00267">
    <property type="entry name" value="GGDEF"/>
    <property type="match status" value="1"/>
</dbReference>
<dbReference type="InterPro" id="IPR000160">
    <property type="entry name" value="GGDEF_dom"/>
</dbReference>